<accession>A0ABP1HWE3</accession>
<feature type="region of interest" description="Disordered" evidence="1">
    <location>
        <begin position="475"/>
        <end position="503"/>
    </location>
</feature>
<feature type="region of interest" description="Disordered" evidence="1">
    <location>
        <begin position="523"/>
        <end position="604"/>
    </location>
</feature>
<reference evidence="2 3" key="1">
    <citation type="submission" date="2024-07" db="EMBL/GenBank/DDBJ databases">
        <authorList>
            <person name="Akdeniz Z."/>
        </authorList>
    </citation>
    <scope>NUCLEOTIDE SEQUENCE [LARGE SCALE GENOMIC DNA]</scope>
</reference>
<proteinExistence type="predicted"/>
<gene>
    <name evidence="2" type="ORF">HINF_LOCUS18530</name>
</gene>
<keyword evidence="3" id="KW-1185">Reference proteome</keyword>
<feature type="compositionally biased region" description="Pro residues" evidence="1">
    <location>
        <begin position="490"/>
        <end position="499"/>
    </location>
</feature>
<feature type="region of interest" description="Disordered" evidence="1">
    <location>
        <begin position="624"/>
        <end position="649"/>
    </location>
</feature>
<feature type="compositionally biased region" description="Low complexity" evidence="1">
    <location>
        <begin position="535"/>
        <end position="604"/>
    </location>
</feature>
<evidence type="ECO:0000313" key="2">
    <source>
        <dbReference type="EMBL" id="CAL6003694.1"/>
    </source>
</evidence>
<dbReference type="Proteomes" id="UP001642409">
    <property type="component" value="Unassembled WGS sequence"/>
</dbReference>
<feature type="region of interest" description="Disordered" evidence="1">
    <location>
        <begin position="250"/>
        <end position="308"/>
    </location>
</feature>
<feature type="compositionally biased region" description="Low complexity" evidence="1">
    <location>
        <begin position="254"/>
        <end position="301"/>
    </location>
</feature>
<comment type="caution">
    <text evidence="2">The sequence shown here is derived from an EMBL/GenBank/DDBJ whole genome shotgun (WGS) entry which is preliminary data.</text>
</comment>
<evidence type="ECO:0000313" key="3">
    <source>
        <dbReference type="Proteomes" id="UP001642409"/>
    </source>
</evidence>
<evidence type="ECO:0000256" key="1">
    <source>
        <dbReference type="SAM" id="MobiDB-lite"/>
    </source>
</evidence>
<protein>
    <submittedName>
        <fullName evidence="2">Uncharacterized protein</fullName>
    </submittedName>
</protein>
<feature type="compositionally biased region" description="Low complexity" evidence="1">
    <location>
        <begin position="480"/>
        <end position="489"/>
    </location>
</feature>
<organism evidence="2 3">
    <name type="scientific">Hexamita inflata</name>
    <dbReference type="NCBI Taxonomy" id="28002"/>
    <lineage>
        <taxon>Eukaryota</taxon>
        <taxon>Metamonada</taxon>
        <taxon>Diplomonadida</taxon>
        <taxon>Hexamitidae</taxon>
        <taxon>Hexamitinae</taxon>
        <taxon>Hexamita</taxon>
    </lineage>
</organism>
<feature type="compositionally biased region" description="Pro residues" evidence="1">
    <location>
        <begin position="627"/>
        <end position="644"/>
    </location>
</feature>
<name>A0ABP1HWE3_9EUKA</name>
<sequence length="852" mass="97313">MRSIQITRNGEPVIISFKSLKNGLEIAKLLQQENIESDAEHSDQIRYIRCLSAFALQQPNFVDIYSNQLDHRVSIPGQAMSRTLTAGTDHEAVQNLFSLNKMKYQQPQQQTQQKFQQPPIQQPAQPVANLPIAAASSSNQDQIYRLIYQILIQVFSREPNLLMQASVQTGIRLDKGDPQQLSTLVKAMTQRLMRYPTHEMLQRLQEFQNISPDMKEKIVELLGKQEPPKINLPNLPIPAQIPASIPRMSMEPAQRPQPMQQQPQMQQHQQQQQNFGQMQQQMQQPQQNQQQQPQQQPQQQQGAKTDPSSKINQAILVMSQLEPQKISQLIHSQIPVFGKQYNYHLDKVNQMKLSSEGRVNLPMQNIIRSVSLTWFSQIGKTKTPLQGETDLSQKIVKLYERQSETHQRIVNNNELSAYHKTFNNDENMAIALLVHAQTMKQRNDDSFQWTQLTDEVTKNIQLNVFDALQRLVEKHKTTSQPQQPTQPVLQAPPPPPPQPTMQQPLFMQQIPNKYLNQDLHMSPQFQLPQPPKAPMQPQMPQQLQLPPQQMQQPQQQQQQQPPQQQQLQLPQQIQQPPQPQQSQQPQQAPQQPQQPQQAQQLPQQQAINPIQMPIQFSTQLAQNPVYQAPPPSAAAPPPPPPAPAAAPRAKTTQMSPEFQQQIKEIYLKLINSVDSVVITKSLLLILGLGMHTQLNKLTTHAFFESSLMLITRQGTFDTSQEKLFIIVTGLIPQVLQFLQTKDGSGKTLLYKINNENLPSFDQFFEEYQKTVQKVNQMTDKSNIGKLPVFLLTDIEIRSILQQSNEKTIQQVIDAIGITTVIKKEEPEIKQKVGQQIRSAFGVERSETDSDDM</sequence>
<dbReference type="EMBL" id="CAXDID020000047">
    <property type="protein sequence ID" value="CAL6003694.1"/>
    <property type="molecule type" value="Genomic_DNA"/>
</dbReference>